<protein>
    <submittedName>
        <fullName evidence="1">Uncharacterized protein</fullName>
    </submittedName>
</protein>
<dbReference type="EMBL" id="BEXD01001141">
    <property type="protein sequence ID" value="GBB92564.1"/>
    <property type="molecule type" value="Genomic_DNA"/>
</dbReference>
<evidence type="ECO:0000313" key="2">
    <source>
        <dbReference type="Proteomes" id="UP000247702"/>
    </source>
</evidence>
<dbReference type="AlphaFoldDB" id="A0A2Z6R4D0"/>
<reference evidence="1 2" key="1">
    <citation type="submission" date="2017-11" db="EMBL/GenBank/DDBJ databases">
        <title>The genome of Rhizophagus clarus HR1 reveals common genetic basis of auxotrophy among arbuscular mycorrhizal fungi.</title>
        <authorList>
            <person name="Kobayashi Y."/>
        </authorList>
    </citation>
    <scope>NUCLEOTIDE SEQUENCE [LARGE SCALE GENOMIC DNA]</scope>
    <source>
        <strain evidence="1 2">HR1</strain>
    </source>
</reference>
<proteinExistence type="predicted"/>
<accession>A0A2Z6R4D0</accession>
<dbReference type="Proteomes" id="UP000247702">
    <property type="component" value="Unassembled WGS sequence"/>
</dbReference>
<comment type="caution">
    <text evidence="1">The sequence shown here is derived from an EMBL/GenBank/DDBJ whole genome shotgun (WGS) entry which is preliminary data.</text>
</comment>
<name>A0A2Z6R4D0_9GLOM</name>
<sequence length="321" mass="37211">MLSRIVCHLPKRPDIIEVKYSGRQFSRERIANLDQKLKAQYPGKQFQILLPYKNWKPGCWTTNEEDANLFSLLDHYDESQMPPDNIGDPERFNNFIIYMRDLLAVSGRCGDTKRFDNFIIYMRDLPAVSGGCGDTNDCLHQCLKMAYSSYSNMPQSIEKPEYIKDYLNLARNDPIPIASQRRIILTLTNGHYSLVLNPDRKHPSFECKRPKNPITYQENEVKDTVHIYNGKVIKSITVQQFQKLKFSKNYSFIPAKHQESLEKAYIRINAEQDAFLLEMKKLGLSIDISLLDWNIKKIALWLFEKLSVGIPANEPLEALEA</sequence>
<gene>
    <name evidence="1" type="ORF">RclHR1_20240002</name>
</gene>
<evidence type="ECO:0000313" key="1">
    <source>
        <dbReference type="EMBL" id="GBB92564.1"/>
    </source>
</evidence>
<dbReference type="STRING" id="94130.A0A2Z6R4D0"/>
<keyword evidence="2" id="KW-1185">Reference proteome</keyword>
<organism evidence="1 2">
    <name type="scientific">Rhizophagus clarus</name>
    <dbReference type="NCBI Taxonomy" id="94130"/>
    <lineage>
        <taxon>Eukaryota</taxon>
        <taxon>Fungi</taxon>
        <taxon>Fungi incertae sedis</taxon>
        <taxon>Mucoromycota</taxon>
        <taxon>Glomeromycotina</taxon>
        <taxon>Glomeromycetes</taxon>
        <taxon>Glomerales</taxon>
        <taxon>Glomeraceae</taxon>
        <taxon>Rhizophagus</taxon>
    </lineage>
</organism>